<dbReference type="NCBIfam" id="TIGR00797">
    <property type="entry name" value="matE"/>
    <property type="match status" value="1"/>
</dbReference>
<keyword evidence="2" id="KW-0812">Transmembrane</keyword>
<evidence type="ECO:0000313" key="4">
    <source>
        <dbReference type="Proteomes" id="UP000027138"/>
    </source>
</evidence>
<gene>
    <name evidence="3" type="ORF">JCGZ_21230</name>
</gene>
<organism evidence="3 4">
    <name type="scientific">Jatropha curcas</name>
    <name type="common">Barbados nut</name>
    <dbReference type="NCBI Taxonomy" id="180498"/>
    <lineage>
        <taxon>Eukaryota</taxon>
        <taxon>Viridiplantae</taxon>
        <taxon>Streptophyta</taxon>
        <taxon>Embryophyta</taxon>
        <taxon>Tracheophyta</taxon>
        <taxon>Spermatophyta</taxon>
        <taxon>Magnoliopsida</taxon>
        <taxon>eudicotyledons</taxon>
        <taxon>Gunneridae</taxon>
        <taxon>Pentapetalae</taxon>
        <taxon>rosids</taxon>
        <taxon>fabids</taxon>
        <taxon>Malpighiales</taxon>
        <taxon>Euphorbiaceae</taxon>
        <taxon>Crotonoideae</taxon>
        <taxon>Jatropheae</taxon>
        <taxon>Jatropha</taxon>
    </lineage>
</organism>
<protein>
    <recommendedName>
        <fullName evidence="5">Protein DETOXIFICATION</fullName>
    </recommendedName>
</protein>
<dbReference type="OrthoDB" id="2126698at2759"/>
<feature type="transmembrane region" description="Helical" evidence="2">
    <location>
        <begin position="230"/>
        <end position="254"/>
    </location>
</feature>
<accession>A0A067JMN7</accession>
<reference evidence="3 4" key="1">
    <citation type="journal article" date="2014" name="PLoS ONE">
        <title>Global Analysis of Gene Expression Profiles in Physic Nut (Jatropha curcas L.) Seedlings Exposed to Salt Stress.</title>
        <authorList>
            <person name="Zhang L."/>
            <person name="Zhang C."/>
            <person name="Wu P."/>
            <person name="Chen Y."/>
            <person name="Li M."/>
            <person name="Jiang H."/>
            <person name="Wu G."/>
        </authorList>
    </citation>
    <scope>NUCLEOTIDE SEQUENCE [LARGE SCALE GENOMIC DNA]</scope>
    <source>
        <strain evidence="4">cv. GZQX0401</strain>
        <tissue evidence="3">Young leaves</tissue>
    </source>
</reference>
<feature type="transmembrane region" description="Helical" evidence="2">
    <location>
        <begin position="167"/>
        <end position="189"/>
    </location>
</feature>
<feature type="transmembrane region" description="Helical" evidence="2">
    <location>
        <begin position="201"/>
        <end position="224"/>
    </location>
</feature>
<evidence type="ECO:0000313" key="3">
    <source>
        <dbReference type="EMBL" id="KDP20759.1"/>
    </source>
</evidence>
<dbReference type="EMBL" id="KK915662">
    <property type="protein sequence ID" value="KDP20759.1"/>
    <property type="molecule type" value="Genomic_DNA"/>
</dbReference>
<feature type="transmembrane region" description="Helical" evidence="2">
    <location>
        <begin position="134"/>
        <end position="155"/>
    </location>
</feature>
<keyword evidence="2" id="KW-0472">Membrane</keyword>
<dbReference type="AlphaFoldDB" id="A0A067JMN7"/>
<evidence type="ECO:0000256" key="2">
    <source>
        <dbReference type="SAM" id="Phobius"/>
    </source>
</evidence>
<feature type="transmembrane region" description="Helical" evidence="2">
    <location>
        <begin position="55"/>
        <end position="81"/>
    </location>
</feature>
<sequence>MDSPDELQEPILQSHSQPAAALHNEVNSMLEKVLNDTELPYLKRIMLASAIELKLLYRLAGPAVFVYMINNFMSLSTRIFAGHLGNLQLAAASLGNSGIQLFAYGLMLGMGSAVETLCGQAFGARKHEMLGTYLQRATVVLTVTGIPLTIIYLLSKPILLLLGEPNTVASAAAVFVYGLIPQIFAYAVNFPIQKFLQSQSIVNPSAIISATTLILHLLLTWLAVYKMGLGLIGCSLVLSLSWWIIVSAQFVYIVKSDKCNYTWNGFTLQAFSGLWEFVKLSAGSAVMLCLETWYLQILVLISGLLKNPEISLDALSVW</sequence>
<name>A0A067JMN7_JATCU</name>
<dbReference type="GO" id="GO:0015297">
    <property type="term" value="F:antiporter activity"/>
    <property type="evidence" value="ECO:0007669"/>
    <property type="project" value="InterPro"/>
</dbReference>
<dbReference type="InterPro" id="IPR002528">
    <property type="entry name" value="MATE_fam"/>
</dbReference>
<evidence type="ECO:0008006" key="5">
    <source>
        <dbReference type="Google" id="ProtNLM"/>
    </source>
</evidence>
<evidence type="ECO:0000256" key="1">
    <source>
        <dbReference type="ARBA" id="ARBA00010199"/>
    </source>
</evidence>
<keyword evidence="2" id="KW-1133">Transmembrane helix</keyword>
<dbReference type="Proteomes" id="UP000027138">
    <property type="component" value="Unassembled WGS sequence"/>
</dbReference>
<keyword evidence="4" id="KW-1185">Reference proteome</keyword>
<feature type="transmembrane region" description="Helical" evidence="2">
    <location>
        <begin position="101"/>
        <end position="122"/>
    </location>
</feature>
<proteinExistence type="inferred from homology"/>
<comment type="similarity">
    <text evidence="1">Belongs to the multi antimicrobial extrusion (MATE) (TC 2.A.66.1) family.</text>
</comment>
<dbReference type="GO" id="GO:0042910">
    <property type="term" value="F:xenobiotic transmembrane transporter activity"/>
    <property type="evidence" value="ECO:0007669"/>
    <property type="project" value="InterPro"/>
</dbReference>
<dbReference type="GO" id="GO:0016020">
    <property type="term" value="C:membrane"/>
    <property type="evidence" value="ECO:0007669"/>
    <property type="project" value="InterPro"/>
</dbReference>
<dbReference type="PANTHER" id="PTHR11206">
    <property type="entry name" value="MULTIDRUG RESISTANCE PROTEIN"/>
    <property type="match status" value="1"/>
</dbReference>
<dbReference type="Pfam" id="PF01554">
    <property type="entry name" value="MatE"/>
    <property type="match status" value="1"/>
</dbReference>